<keyword evidence="5 11" id="KW-0436">Ligase</keyword>
<comment type="similarity">
    <text evidence="2 11">Belongs to the SAICAR synthetase family.</text>
</comment>
<dbReference type="EMBL" id="JAUSTU010000016">
    <property type="protein sequence ID" value="MDQ0156896.1"/>
    <property type="molecule type" value="Genomic_DNA"/>
</dbReference>
<protein>
    <recommendedName>
        <fullName evidence="4 11">Phosphoribosylaminoimidazole-succinocarboxamide synthase</fullName>
        <ecNumber evidence="3 11">6.3.2.6</ecNumber>
    </recommendedName>
    <alternativeName>
        <fullName evidence="9 11">SAICAR synthetase</fullName>
    </alternativeName>
</protein>
<dbReference type="InterPro" id="IPR001636">
    <property type="entry name" value="SAICAR_synth"/>
</dbReference>
<keyword evidence="8 11" id="KW-0067">ATP-binding</keyword>
<evidence type="ECO:0000256" key="5">
    <source>
        <dbReference type="ARBA" id="ARBA00022598"/>
    </source>
</evidence>
<dbReference type="InterPro" id="IPR028923">
    <property type="entry name" value="SAICAR_synt/ADE2_N"/>
</dbReference>
<evidence type="ECO:0000256" key="3">
    <source>
        <dbReference type="ARBA" id="ARBA00012217"/>
    </source>
</evidence>
<evidence type="ECO:0000256" key="4">
    <source>
        <dbReference type="ARBA" id="ARBA00016460"/>
    </source>
</evidence>
<keyword evidence="7 11" id="KW-0658">Purine biosynthesis</keyword>
<feature type="domain" description="SAICAR synthetase/ADE2 N-terminal" evidence="12">
    <location>
        <begin position="6"/>
        <end position="232"/>
    </location>
</feature>
<evidence type="ECO:0000256" key="11">
    <source>
        <dbReference type="HAMAP-Rule" id="MF_00137"/>
    </source>
</evidence>
<keyword evidence="6 11" id="KW-0547">Nucleotide-binding</keyword>
<organism evidence="13 14">
    <name type="scientific">Anoxybacillus andreesenii</name>
    <dbReference type="NCBI Taxonomy" id="1325932"/>
    <lineage>
        <taxon>Bacteria</taxon>
        <taxon>Bacillati</taxon>
        <taxon>Bacillota</taxon>
        <taxon>Bacilli</taxon>
        <taxon>Bacillales</taxon>
        <taxon>Anoxybacillaceae</taxon>
        <taxon>Anoxybacillus</taxon>
    </lineage>
</organism>
<reference evidence="13 14" key="1">
    <citation type="submission" date="2023-07" db="EMBL/GenBank/DDBJ databases">
        <title>Genomic Encyclopedia of Type Strains, Phase IV (KMG-IV): sequencing the most valuable type-strain genomes for metagenomic binning, comparative biology and taxonomic classification.</title>
        <authorList>
            <person name="Goeker M."/>
        </authorList>
    </citation>
    <scope>NUCLEOTIDE SEQUENCE [LARGE SCALE GENOMIC DNA]</scope>
    <source>
        <strain evidence="13 14">DSM 23948</strain>
    </source>
</reference>
<accession>A0ABT9V7G0</accession>
<evidence type="ECO:0000256" key="2">
    <source>
        <dbReference type="ARBA" id="ARBA00010190"/>
    </source>
</evidence>
<dbReference type="CDD" id="cd01415">
    <property type="entry name" value="SAICAR_synt_PurC"/>
    <property type="match status" value="1"/>
</dbReference>
<evidence type="ECO:0000256" key="8">
    <source>
        <dbReference type="ARBA" id="ARBA00022840"/>
    </source>
</evidence>
<dbReference type="SUPFAM" id="SSF56104">
    <property type="entry name" value="SAICAR synthase-like"/>
    <property type="match status" value="1"/>
</dbReference>
<proteinExistence type="inferred from homology"/>
<evidence type="ECO:0000313" key="13">
    <source>
        <dbReference type="EMBL" id="MDQ0156896.1"/>
    </source>
</evidence>
<gene>
    <name evidence="11" type="primary">purC</name>
    <name evidence="13" type="ORF">J2S07_003219</name>
</gene>
<dbReference type="Proteomes" id="UP001231362">
    <property type="component" value="Unassembled WGS sequence"/>
</dbReference>
<evidence type="ECO:0000256" key="10">
    <source>
        <dbReference type="ARBA" id="ARBA00048475"/>
    </source>
</evidence>
<dbReference type="HAMAP" id="MF_00137">
    <property type="entry name" value="SAICAR_synth"/>
    <property type="match status" value="1"/>
</dbReference>
<dbReference type="Gene3D" id="3.30.200.20">
    <property type="entry name" value="Phosphorylase Kinase, domain 1"/>
    <property type="match status" value="1"/>
</dbReference>
<evidence type="ECO:0000313" key="14">
    <source>
        <dbReference type="Proteomes" id="UP001231362"/>
    </source>
</evidence>
<name>A0ABT9V7G0_9BACL</name>
<dbReference type="NCBIfam" id="TIGR00081">
    <property type="entry name" value="purC"/>
    <property type="match status" value="1"/>
</dbReference>
<dbReference type="InterPro" id="IPR050089">
    <property type="entry name" value="SAICAR_synthetase"/>
</dbReference>
<comment type="catalytic activity">
    <reaction evidence="10 11">
        <text>5-amino-1-(5-phospho-D-ribosyl)imidazole-4-carboxylate + L-aspartate + ATP = (2S)-2-[5-amino-1-(5-phospho-beta-D-ribosyl)imidazole-4-carboxamido]succinate + ADP + phosphate + 2 H(+)</text>
        <dbReference type="Rhea" id="RHEA:22628"/>
        <dbReference type="ChEBI" id="CHEBI:15378"/>
        <dbReference type="ChEBI" id="CHEBI:29991"/>
        <dbReference type="ChEBI" id="CHEBI:30616"/>
        <dbReference type="ChEBI" id="CHEBI:43474"/>
        <dbReference type="ChEBI" id="CHEBI:58443"/>
        <dbReference type="ChEBI" id="CHEBI:77657"/>
        <dbReference type="ChEBI" id="CHEBI:456216"/>
        <dbReference type="EC" id="6.3.2.6"/>
    </reaction>
</comment>
<comment type="pathway">
    <text evidence="1 11">Purine metabolism; IMP biosynthesis via de novo pathway; 5-amino-1-(5-phospho-D-ribosyl)imidazole-4-carboxamide from 5-amino-1-(5-phospho-D-ribosyl)imidazole-4-carboxylate: step 1/2.</text>
</comment>
<evidence type="ECO:0000259" key="12">
    <source>
        <dbReference type="Pfam" id="PF01259"/>
    </source>
</evidence>
<dbReference type="EC" id="6.3.2.6" evidence="3 11"/>
<comment type="caution">
    <text evidence="13">The sequence shown here is derived from an EMBL/GenBank/DDBJ whole genome shotgun (WGS) entry which is preliminary data.</text>
</comment>
<dbReference type="InterPro" id="IPR033934">
    <property type="entry name" value="SAICAR_synt_PurC"/>
</dbReference>
<sequence length="239" mass="27188">MEKRALLYEGKAKRVYETDDAQFVWIEYKDSATAFNGEKKAQITGKGRLNNEITSLIFSKLEREGIASHFVKKLSETEQLVKKVKIIPLEVVVRNVAAGSFSKRLGIEEGKPLTRPIVEFYYKDDDLGDPLLIEDHIEELQLARKEEVAALKYKALHVNKVLSHLFLELGIRLIDFKLEFGKDAEGNIVLADEISPDTCRLWDANTSERLDKDVFRRDLGNLTEAYEKILARLGGPSHV</sequence>
<dbReference type="InterPro" id="IPR018236">
    <property type="entry name" value="SAICAR_synthetase_CS"/>
</dbReference>
<evidence type="ECO:0000256" key="6">
    <source>
        <dbReference type="ARBA" id="ARBA00022741"/>
    </source>
</evidence>
<evidence type="ECO:0000256" key="9">
    <source>
        <dbReference type="ARBA" id="ARBA00030409"/>
    </source>
</evidence>
<dbReference type="PROSITE" id="PS01057">
    <property type="entry name" value="SAICAR_SYNTHETASE_1"/>
    <property type="match status" value="1"/>
</dbReference>
<dbReference type="PROSITE" id="PS01058">
    <property type="entry name" value="SAICAR_SYNTHETASE_2"/>
    <property type="match status" value="1"/>
</dbReference>
<evidence type="ECO:0000256" key="1">
    <source>
        <dbReference type="ARBA" id="ARBA00004672"/>
    </source>
</evidence>
<evidence type="ECO:0000256" key="7">
    <source>
        <dbReference type="ARBA" id="ARBA00022755"/>
    </source>
</evidence>
<dbReference type="GO" id="GO:0004639">
    <property type="term" value="F:phosphoribosylaminoimidazolesuccinocarboxamide synthase activity"/>
    <property type="evidence" value="ECO:0007669"/>
    <property type="project" value="UniProtKB-EC"/>
</dbReference>
<dbReference type="PANTHER" id="PTHR43599">
    <property type="entry name" value="MULTIFUNCTIONAL PROTEIN ADE2"/>
    <property type="match status" value="1"/>
</dbReference>
<dbReference type="Pfam" id="PF01259">
    <property type="entry name" value="SAICAR_synt"/>
    <property type="match status" value="1"/>
</dbReference>
<keyword evidence="14" id="KW-1185">Reference proteome</keyword>
<dbReference type="PANTHER" id="PTHR43599:SF3">
    <property type="entry name" value="SI:DKEY-6E2.2"/>
    <property type="match status" value="1"/>
</dbReference>
<dbReference type="Gene3D" id="3.30.470.20">
    <property type="entry name" value="ATP-grasp fold, B domain"/>
    <property type="match status" value="1"/>
</dbReference>
<dbReference type="RefSeq" id="WP_307151382.1">
    <property type="nucleotide sequence ID" value="NZ_JAUSTU010000016.1"/>
</dbReference>